<comment type="subcellular location">
    <subcellularLocation>
        <location evidence="1 8">Cell membrane</location>
        <topology evidence="1 8">Multi-pass membrane protein</topology>
    </subcellularLocation>
</comment>
<feature type="compositionally biased region" description="Pro residues" evidence="9">
    <location>
        <begin position="102"/>
        <end position="119"/>
    </location>
</feature>
<feature type="domain" description="Casparian strip membrane protein" evidence="10">
    <location>
        <begin position="203"/>
        <end position="337"/>
    </location>
</feature>
<evidence type="ECO:0000256" key="1">
    <source>
        <dbReference type="ARBA" id="ARBA00004651"/>
    </source>
</evidence>
<dbReference type="InParanoid" id="A0A059AQ09"/>
<evidence type="ECO:0000256" key="3">
    <source>
        <dbReference type="ARBA" id="ARBA00011489"/>
    </source>
</evidence>
<dbReference type="OrthoDB" id="672180at2759"/>
<dbReference type="PANTHER" id="PTHR33573">
    <property type="entry name" value="CASP-LIKE PROTEIN 4A4"/>
    <property type="match status" value="1"/>
</dbReference>
<evidence type="ECO:0000256" key="2">
    <source>
        <dbReference type="ARBA" id="ARBA00007651"/>
    </source>
</evidence>
<dbReference type="GO" id="GO:0005886">
    <property type="term" value="C:plasma membrane"/>
    <property type="evidence" value="ECO:0007669"/>
    <property type="project" value="UniProtKB-SubCell"/>
</dbReference>
<reference evidence="11" key="1">
    <citation type="submission" date="2013-07" db="EMBL/GenBank/DDBJ databases">
        <title>The genome of Eucalyptus grandis.</title>
        <authorList>
            <person name="Schmutz J."/>
            <person name="Hayes R."/>
            <person name="Myburg A."/>
            <person name="Tuskan G."/>
            <person name="Grattapaglia D."/>
            <person name="Rokhsar D.S."/>
        </authorList>
    </citation>
    <scope>NUCLEOTIDE SEQUENCE</scope>
    <source>
        <tissue evidence="11">Leaf extractions</tissue>
    </source>
</reference>
<dbReference type="KEGG" id="egr:104419273"/>
<comment type="similarity">
    <text evidence="2 8">Belongs to the Casparian strip membrane proteins (CASP) family.</text>
</comment>
<evidence type="ECO:0000256" key="9">
    <source>
        <dbReference type="SAM" id="MobiDB-lite"/>
    </source>
</evidence>
<dbReference type="EMBL" id="KK198761">
    <property type="protein sequence ID" value="KCW56057.1"/>
    <property type="molecule type" value="Genomic_DNA"/>
</dbReference>
<evidence type="ECO:0000313" key="11">
    <source>
        <dbReference type="EMBL" id="KCW56057.1"/>
    </source>
</evidence>
<dbReference type="STRING" id="71139.A0A059AQ09"/>
<evidence type="ECO:0000259" key="10">
    <source>
        <dbReference type="Pfam" id="PF04535"/>
    </source>
</evidence>
<feature type="compositionally biased region" description="Polar residues" evidence="9">
    <location>
        <begin position="77"/>
        <end position="92"/>
    </location>
</feature>
<comment type="caution">
    <text evidence="8">Lacks conserved residue(s) required for the propagation of feature annotation.</text>
</comment>
<evidence type="ECO:0000256" key="5">
    <source>
        <dbReference type="ARBA" id="ARBA00022692"/>
    </source>
</evidence>
<evidence type="ECO:0000256" key="8">
    <source>
        <dbReference type="RuleBase" id="RU361233"/>
    </source>
</evidence>
<evidence type="ECO:0000256" key="4">
    <source>
        <dbReference type="ARBA" id="ARBA00022475"/>
    </source>
</evidence>
<keyword evidence="6 8" id="KW-1133">Transmembrane helix</keyword>
<feature type="compositionally biased region" description="Acidic residues" evidence="9">
    <location>
        <begin position="16"/>
        <end position="30"/>
    </location>
</feature>
<evidence type="ECO:0000256" key="6">
    <source>
        <dbReference type="ARBA" id="ARBA00022989"/>
    </source>
</evidence>
<dbReference type="PANTHER" id="PTHR33573:SF38">
    <property type="entry name" value="CASP-LIKE PROTEIN 4A1"/>
    <property type="match status" value="1"/>
</dbReference>
<proteinExistence type="inferred from homology"/>
<sequence length="356" mass="37560">MEADDDHRRADRETVEEREEAEEEEEEAEEEEKHPIPTASPPSSSRSEPNPAATPPRPGGGELPSPMTSPLHRIDSPYNSSLCSDQSPLSRLSSPRDDAPARSPPPVAAPAASPDPPPLSLAAPVAAVSVKRSVRDGPGPLTVVDPGAESAQVKQEGGAGAGAGIGADGGGGGGGGGGGVGGGGGSGRLRPSLSILRRVRRERMVRRALLVLRVCGLVLCLVSFSVMVADKNQGWALDSFYRYREFRYIVAVNAIGFVYSGLQACDVSYLSATGKRIAGFHLRHHLDFFLDQVMSYLLLSASSSAATRVDDWELNWGEDKFPQMATASVALSILAFMAFALCSIISGYTLCTLRSS</sequence>
<dbReference type="Gramene" id="KCW56057">
    <property type="protein sequence ID" value="KCW56057"/>
    <property type="gene ID" value="EUGRSUZ_I01811"/>
</dbReference>
<protein>
    <recommendedName>
        <fullName evidence="8">CASP-like protein</fullName>
    </recommendedName>
</protein>
<name>A0A059AQ09_EUCGR</name>
<keyword evidence="5 8" id="KW-0812">Transmembrane</keyword>
<accession>A0A059AQ09</accession>
<dbReference type="OMA" id="HIIQAPW"/>
<feature type="compositionally biased region" description="Gly residues" evidence="9">
    <location>
        <begin position="157"/>
        <end position="185"/>
    </location>
</feature>
<comment type="subunit">
    <text evidence="3 8">Homodimer and heterodimers.</text>
</comment>
<feature type="transmembrane region" description="Helical" evidence="8">
    <location>
        <begin position="329"/>
        <end position="351"/>
    </location>
</feature>
<feature type="region of interest" description="Disordered" evidence="9">
    <location>
        <begin position="1"/>
        <end position="120"/>
    </location>
</feature>
<dbReference type="Pfam" id="PF04535">
    <property type="entry name" value="CASP_dom"/>
    <property type="match status" value="1"/>
</dbReference>
<keyword evidence="4 8" id="KW-1003">Cell membrane</keyword>
<gene>
    <name evidence="11" type="ORF">EUGRSUZ_I01811</name>
</gene>
<dbReference type="eggNOG" id="ENOG502QW75">
    <property type="taxonomic scope" value="Eukaryota"/>
</dbReference>
<dbReference type="InterPro" id="IPR006702">
    <property type="entry name" value="CASP_dom"/>
</dbReference>
<evidence type="ECO:0000256" key="7">
    <source>
        <dbReference type="ARBA" id="ARBA00023136"/>
    </source>
</evidence>
<feature type="transmembrane region" description="Helical" evidence="8">
    <location>
        <begin position="248"/>
        <end position="272"/>
    </location>
</feature>
<keyword evidence="7 8" id="KW-0472">Membrane</keyword>
<feature type="compositionally biased region" description="Low complexity" evidence="9">
    <location>
        <begin position="41"/>
        <end position="51"/>
    </location>
</feature>
<organism evidence="11">
    <name type="scientific">Eucalyptus grandis</name>
    <name type="common">Flooded gum</name>
    <dbReference type="NCBI Taxonomy" id="71139"/>
    <lineage>
        <taxon>Eukaryota</taxon>
        <taxon>Viridiplantae</taxon>
        <taxon>Streptophyta</taxon>
        <taxon>Embryophyta</taxon>
        <taxon>Tracheophyta</taxon>
        <taxon>Spermatophyta</taxon>
        <taxon>Magnoliopsida</taxon>
        <taxon>eudicotyledons</taxon>
        <taxon>Gunneridae</taxon>
        <taxon>Pentapetalae</taxon>
        <taxon>rosids</taxon>
        <taxon>malvids</taxon>
        <taxon>Myrtales</taxon>
        <taxon>Myrtaceae</taxon>
        <taxon>Myrtoideae</taxon>
        <taxon>Eucalypteae</taxon>
        <taxon>Eucalyptus</taxon>
    </lineage>
</organism>
<feature type="region of interest" description="Disordered" evidence="9">
    <location>
        <begin position="155"/>
        <end position="185"/>
    </location>
</feature>
<feature type="compositionally biased region" description="Basic and acidic residues" evidence="9">
    <location>
        <begin position="1"/>
        <end position="15"/>
    </location>
</feature>
<feature type="transmembrane region" description="Helical" evidence="8">
    <location>
        <begin position="208"/>
        <end position="228"/>
    </location>
</feature>
<dbReference type="AlphaFoldDB" id="A0A059AQ09"/>